<name>A0A448WXJ8_9PLAT</name>
<dbReference type="EMBL" id="CAAALY010058690">
    <property type="protein sequence ID" value="VEL22846.1"/>
    <property type="molecule type" value="Genomic_DNA"/>
</dbReference>
<evidence type="ECO:0000313" key="3">
    <source>
        <dbReference type="Proteomes" id="UP000784294"/>
    </source>
</evidence>
<accession>A0A448WXJ8</accession>
<protein>
    <submittedName>
        <fullName evidence="2">Uncharacterized protein</fullName>
    </submittedName>
</protein>
<dbReference type="Proteomes" id="UP000784294">
    <property type="component" value="Unassembled WGS sequence"/>
</dbReference>
<evidence type="ECO:0000313" key="2">
    <source>
        <dbReference type="EMBL" id="VEL22846.1"/>
    </source>
</evidence>
<reference evidence="2" key="1">
    <citation type="submission" date="2018-11" db="EMBL/GenBank/DDBJ databases">
        <authorList>
            <consortium name="Pathogen Informatics"/>
        </authorList>
    </citation>
    <scope>NUCLEOTIDE SEQUENCE</scope>
</reference>
<dbReference type="AlphaFoldDB" id="A0A448WXJ8"/>
<feature type="region of interest" description="Disordered" evidence="1">
    <location>
        <begin position="16"/>
        <end position="66"/>
    </location>
</feature>
<organism evidence="2 3">
    <name type="scientific">Protopolystoma xenopodis</name>
    <dbReference type="NCBI Taxonomy" id="117903"/>
    <lineage>
        <taxon>Eukaryota</taxon>
        <taxon>Metazoa</taxon>
        <taxon>Spiralia</taxon>
        <taxon>Lophotrochozoa</taxon>
        <taxon>Platyhelminthes</taxon>
        <taxon>Monogenea</taxon>
        <taxon>Polyopisthocotylea</taxon>
        <taxon>Polystomatidea</taxon>
        <taxon>Polystomatidae</taxon>
        <taxon>Protopolystoma</taxon>
    </lineage>
</organism>
<evidence type="ECO:0000256" key="1">
    <source>
        <dbReference type="SAM" id="MobiDB-lite"/>
    </source>
</evidence>
<sequence>MLIPIQLVTSDHLGSVRPARAISPDKQGNSGKPDGRNNPLIRGVFSTRRWKSGSTSDTDDGSGSVGRCAFDQPPAYLASGFLSQKRRCQTGKLLEPLSRRLTEPTGKSVCPGRRQQQPDEAAYTHLVAEADSTPSAVVRDNLVLTSFAIPSKAPELYEGPEPECDRPKHLSWQVLGPHDLETSTCCETRAACGLQTGKRGDRGSRGGTATGLLSLFTQTAAKRRLDQEARLAGEQMGPGSDCPANMTVMNQTGGMAKFNPYCTVSFV</sequence>
<proteinExistence type="predicted"/>
<gene>
    <name evidence="2" type="ORF">PXEA_LOCUS16286</name>
</gene>
<keyword evidence="3" id="KW-1185">Reference proteome</keyword>
<comment type="caution">
    <text evidence="2">The sequence shown here is derived from an EMBL/GenBank/DDBJ whole genome shotgun (WGS) entry which is preliminary data.</text>
</comment>